<dbReference type="InterPro" id="IPR036318">
    <property type="entry name" value="FAD-bd_PCMH-like_sf"/>
</dbReference>
<keyword evidence="9" id="KW-0808">Transferase</keyword>
<feature type="domain" description="FAD-binding PCMH-type" evidence="8">
    <location>
        <begin position="48"/>
        <end position="276"/>
    </location>
</feature>
<dbReference type="Gene3D" id="3.30.70.2740">
    <property type="match status" value="1"/>
</dbReference>
<evidence type="ECO:0000256" key="5">
    <source>
        <dbReference type="ARBA" id="ARBA00023002"/>
    </source>
</evidence>
<dbReference type="PROSITE" id="PS51387">
    <property type="entry name" value="FAD_PCMH"/>
    <property type="match status" value="1"/>
</dbReference>
<dbReference type="PROSITE" id="PS00198">
    <property type="entry name" value="4FE4S_FER_1"/>
    <property type="match status" value="1"/>
</dbReference>
<dbReference type="Pfam" id="PF02754">
    <property type="entry name" value="CCG"/>
    <property type="match status" value="1"/>
</dbReference>
<protein>
    <submittedName>
        <fullName evidence="9">Dimethylmenaquinone methyltransferase</fullName>
    </submittedName>
</protein>
<dbReference type="Gene3D" id="3.30.465.10">
    <property type="match status" value="1"/>
</dbReference>
<evidence type="ECO:0000256" key="2">
    <source>
        <dbReference type="ARBA" id="ARBA00022630"/>
    </source>
</evidence>
<dbReference type="GO" id="GO:0008168">
    <property type="term" value="F:methyltransferase activity"/>
    <property type="evidence" value="ECO:0007669"/>
    <property type="project" value="UniProtKB-KW"/>
</dbReference>
<dbReference type="Pfam" id="PF01565">
    <property type="entry name" value="FAD_binding_4"/>
    <property type="match status" value="1"/>
</dbReference>
<keyword evidence="6" id="KW-0408">Iron</keyword>
<dbReference type="SUPFAM" id="SSF56176">
    <property type="entry name" value="FAD-binding/transporter-associated domain-like"/>
    <property type="match status" value="1"/>
</dbReference>
<organism evidence="9 10">
    <name type="scientific">Sphaerimonospora thailandensis</name>
    <dbReference type="NCBI Taxonomy" id="795644"/>
    <lineage>
        <taxon>Bacteria</taxon>
        <taxon>Bacillati</taxon>
        <taxon>Actinomycetota</taxon>
        <taxon>Actinomycetes</taxon>
        <taxon>Streptosporangiales</taxon>
        <taxon>Streptosporangiaceae</taxon>
        <taxon>Sphaerimonospora</taxon>
    </lineage>
</organism>
<comment type="caution">
    <text evidence="9">The sequence shown here is derived from an EMBL/GenBank/DDBJ whole genome shotgun (WGS) entry which is preliminary data.</text>
</comment>
<keyword evidence="3" id="KW-0479">Metal-binding</keyword>
<dbReference type="SUPFAM" id="SSF46548">
    <property type="entry name" value="alpha-helical ferredoxin"/>
    <property type="match status" value="1"/>
</dbReference>
<keyword evidence="7" id="KW-0411">Iron-sulfur</keyword>
<keyword evidence="2" id="KW-0285">Flavoprotein</keyword>
<dbReference type="InterPro" id="IPR017900">
    <property type="entry name" value="4Fe4S_Fe_S_CS"/>
</dbReference>
<dbReference type="SUPFAM" id="SSF55103">
    <property type="entry name" value="FAD-linked oxidases, C-terminal domain"/>
    <property type="match status" value="1"/>
</dbReference>
<dbReference type="Pfam" id="PF02913">
    <property type="entry name" value="FAD-oxidase_C"/>
    <property type="match status" value="1"/>
</dbReference>
<keyword evidence="5" id="KW-0560">Oxidoreductase</keyword>
<evidence type="ECO:0000256" key="4">
    <source>
        <dbReference type="ARBA" id="ARBA00022827"/>
    </source>
</evidence>
<dbReference type="InterPro" id="IPR016164">
    <property type="entry name" value="FAD-linked_Oxase-like_C"/>
</dbReference>
<dbReference type="GO" id="GO:0008720">
    <property type="term" value="F:D-lactate dehydrogenase (NAD+) activity"/>
    <property type="evidence" value="ECO:0007669"/>
    <property type="project" value="TreeGrafter"/>
</dbReference>
<dbReference type="InterPro" id="IPR004017">
    <property type="entry name" value="Cys_rich_dom"/>
</dbReference>
<evidence type="ECO:0000313" key="9">
    <source>
        <dbReference type="EMBL" id="GIH70733.1"/>
    </source>
</evidence>
<name>A0A8J3R955_9ACTN</name>
<comment type="cofactor">
    <cofactor evidence="1">
        <name>FAD</name>
        <dbReference type="ChEBI" id="CHEBI:57692"/>
    </cofactor>
</comment>
<evidence type="ECO:0000256" key="3">
    <source>
        <dbReference type="ARBA" id="ARBA00022723"/>
    </source>
</evidence>
<dbReference type="InterPro" id="IPR004113">
    <property type="entry name" value="FAD-bd_oxidored_4_C"/>
</dbReference>
<dbReference type="InterPro" id="IPR006094">
    <property type="entry name" value="Oxid_FAD_bind_N"/>
</dbReference>
<keyword evidence="10" id="KW-1185">Reference proteome</keyword>
<keyword evidence="4" id="KW-0274">FAD</keyword>
<accession>A0A8J3R955</accession>
<dbReference type="EMBL" id="BOOG01000025">
    <property type="protein sequence ID" value="GIH70733.1"/>
    <property type="molecule type" value="Genomic_DNA"/>
</dbReference>
<evidence type="ECO:0000256" key="7">
    <source>
        <dbReference type="ARBA" id="ARBA00023014"/>
    </source>
</evidence>
<evidence type="ECO:0000256" key="6">
    <source>
        <dbReference type="ARBA" id="ARBA00023004"/>
    </source>
</evidence>
<evidence type="ECO:0000256" key="1">
    <source>
        <dbReference type="ARBA" id="ARBA00001974"/>
    </source>
</evidence>
<dbReference type="PANTHER" id="PTHR11748:SF119">
    <property type="entry name" value="D-2-HYDROXYGLUTARATE DEHYDROGENASE"/>
    <property type="match status" value="1"/>
</dbReference>
<dbReference type="GO" id="GO:0071949">
    <property type="term" value="F:FAD binding"/>
    <property type="evidence" value="ECO:0007669"/>
    <property type="project" value="InterPro"/>
</dbReference>
<dbReference type="GO" id="GO:0004458">
    <property type="term" value="F:D-lactate dehydrogenase (cytochrome) activity"/>
    <property type="evidence" value="ECO:0007669"/>
    <property type="project" value="TreeGrafter"/>
</dbReference>
<dbReference type="GO" id="GO:0046872">
    <property type="term" value="F:metal ion binding"/>
    <property type="evidence" value="ECO:0007669"/>
    <property type="project" value="UniProtKB-KW"/>
</dbReference>
<dbReference type="Proteomes" id="UP000610966">
    <property type="component" value="Unassembled WGS sequence"/>
</dbReference>
<gene>
    <name evidence="9" type="ORF">Mth01_29860</name>
</gene>
<keyword evidence="9" id="KW-0489">Methyltransferase</keyword>
<dbReference type="GO" id="GO:1903457">
    <property type="term" value="P:lactate catabolic process"/>
    <property type="evidence" value="ECO:0007669"/>
    <property type="project" value="TreeGrafter"/>
</dbReference>
<dbReference type="InterPro" id="IPR016169">
    <property type="entry name" value="FAD-bd_PCMH_sub2"/>
</dbReference>
<dbReference type="InterPro" id="IPR016166">
    <property type="entry name" value="FAD-bd_PCMH"/>
</dbReference>
<dbReference type="GO" id="GO:0051536">
    <property type="term" value="F:iron-sulfur cluster binding"/>
    <property type="evidence" value="ECO:0007669"/>
    <property type="project" value="UniProtKB-KW"/>
</dbReference>
<reference evidence="9" key="1">
    <citation type="submission" date="2021-01" db="EMBL/GenBank/DDBJ databases">
        <title>Whole genome shotgun sequence of Sphaerimonospora thailandensis NBRC 107569.</title>
        <authorList>
            <person name="Komaki H."/>
            <person name="Tamura T."/>
        </authorList>
    </citation>
    <scope>NUCLEOTIDE SEQUENCE</scope>
    <source>
        <strain evidence="9">NBRC 107569</strain>
    </source>
</reference>
<dbReference type="Pfam" id="PF13534">
    <property type="entry name" value="Fer4_17"/>
    <property type="match status" value="1"/>
</dbReference>
<evidence type="ECO:0000259" key="8">
    <source>
        <dbReference type="PROSITE" id="PS51387"/>
    </source>
</evidence>
<sequence length="987" mass="108181">MTGYADMRNPPQPPYAEELRAALGRAVAGEVRFGPGDRAMYAHEASIFRQVPVGVVLPRDAGDVEAALAVCRRFGAPVLGRGCGTSLAGQSVNGAVVFDFTRHMDAIVGLDPERRTARVQPGVICDALRDAAEPYGLTFGPDPATHDHATLGGMIGNNSCGTHSAMAGKTVDNIEELEIVTYDGTRMRVGPTGEAELERIIMAGGRRGAIYAGLRRIRDAYAQVIRDGMPDIPRRVSGYNLDALLPENGFNVARALVGSESTLALTLEATCRLVESPPHRSLVVLGYPDIPSSGYDVPWLLGFGAIGLEFTSRHVVDNLRAKRFPAARDARLLPPGEAWLLMEFGGRTRREADAAARALIRALATLGVRSYPNGHAPPSHRFYDDPDEAAAVWEIRSNSAGTSRMPVGLGGHGGWPNWEDAAVAPERLGPYLRDFVHLLDRYGYDGVFYGHWGDGCVHCRIDFDLRTAEGVRKYRRFMEEAADLVVSYGGSLSGEHGDGHGRAELWPRMFPPELMRAFEEFKRLWDPEGRLNPHKLIDPYPLDAHLREGTAYRPEQPATVFAFPQDGGSFTEAAGRCFGVGTCRRTGGGFMCPSFMVTREEKHSTRGRARLLQEMCEATGPIRDRWRSDEVKESLDLCLACKGCRGDCPVRVDIATYKAEFLHHYYAGRLRPRQAYALGLIDVWARLASRVPGPVNAVTHAPGLHRLVKLAAGVAPERDVPRFARRTFTRMFAARARRGPDTAGPPVLLWPDTFVNHFEPGIAVAAVKVLEAAGFRVLIPDGALCCGRPLYDYGMLRLARRYLRRVLDGLRPYLEAGIPLVGLEPSCLAVFRDELTNLLPRDLDARRLHAQSFTLSEFLTGHAPDWPVPRLRRAALVQPHCHHHAVMGFDADRRLLRAVGLDLEIPDAGCCGMAGSFGYEAGERHRVSMAAGERVLLPAVRECPPDTLIIADGFSCRGQIADGTGRTALHLAEVLALAIREQRKDPT</sequence>
<proteinExistence type="predicted"/>
<evidence type="ECO:0000313" key="10">
    <source>
        <dbReference type="Proteomes" id="UP000610966"/>
    </source>
</evidence>
<dbReference type="PANTHER" id="PTHR11748">
    <property type="entry name" value="D-LACTATE DEHYDROGENASE"/>
    <property type="match status" value="1"/>
</dbReference>
<dbReference type="AlphaFoldDB" id="A0A8J3R955"/>
<dbReference type="GO" id="GO:0032259">
    <property type="term" value="P:methylation"/>
    <property type="evidence" value="ECO:0007669"/>
    <property type="project" value="UniProtKB-KW"/>
</dbReference>